<evidence type="ECO:0000259" key="5">
    <source>
        <dbReference type="PROSITE" id="PS50850"/>
    </source>
</evidence>
<dbReference type="Gene3D" id="1.20.1250.20">
    <property type="entry name" value="MFS general substrate transporter like domains"/>
    <property type="match status" value="1"/>
</dbReference>
<feature type="transmembrane region" description="Helical" evidence="4">
    <location>
        <begin position="97"/>
        <end position="120"/>
    </location>
</feature>
<dbReference type="InterPro" id="IPR036259">
    <property type="entry name" value="MFS_trans_sf"/>
</dbReference>
<comment type="caution">
    <text evidence="6">The sequence shown here is derived from an EMBL/GenBank/DDBJ whole genome shotgun (WGS) entry which is preliminary data.</text>
</comment>
<dbReference type="InterPro" id="IPR020846">
    <property type="entry name" value="MFS_dom"/>
</dbReference>
<dbReference type="AlphaFoldDB" id="A0A1G2CNM3"/>
<evidence type="ECO:0000313" key="7">
    <source>
        <dbReference type="Proteomes" id="UP000178599"/>
    </source>
</evidence>
<sequence>MNRILKLLMLSDIFLITGFGLMDPILAIFIKENLIGGTIATAGIASTVFLITKSLVQLPFSIYVDKTKNKTKWLILGTLLVSTVPFFFIFAKSISFIFLAQIIHGVGSGLAFPTWLGLWSINLDKNRESFEWSVYSTSVSIGYAISAAIGAIIAQFFGFVYTFTLVGILSIIGGLILFFLEKKSRQKKLF</sequence>
<accession>A0A1G2CNM3</accession>
<reference evidence="6 7" key="1">
    <citation type="journal article" date="2016" name="Nat. Commun.">
        <title>Thousands of microbial genomes shed light on interconnected biogeochemical processes in an aquifer system.</title>
        <authorList>
            <person name="Anantharaman K."/>
            <person name="Brown C.T."/>
            <person name="Hug L.A."/>
            <person name="Sharon I."/>
            <person name="Castelle C.J."/>
            <person name="Probst A.J."/>
            <person name="Thomas B.C."/>
            <person name="Singh A."/>
            <person name="Wilkins M.J."/>
            <person name="Karaoz U."/>
            <person name="Brodie E.L."/>
            <person name="Williams K.H."/>
            <person name="Hubbard S.S."/>
            <person name="Banfield J.F."/>
        </authorList>
    </citation>
    <scope>NUCLEOTIDE SEQUENCE [LARGE SCALE GENOMIC DNA]</scope>
</reference>
<dbReference type="GO" id="GO:0022857">
    <property type="term" value="F:transmembrane transporter activity"/>
    <property type="evidence" value="ECO:0007669"/>
    <property type="project" value="InterPro"/>
</dbReference>
<feature type="transmembrane region" description="Helical" evidence="4">
    <location>
        <begin position="159"/>
        <end position="180"/>
    </location>
</feature>
<dbReference type="PANTHER" id="PTHR23531:SF1">
    <property type="entry name" value="QUINOLENE RESISTANCE PROTEIN NORA"/>
    <property type="match status" value="1"/>
</dbReference>
<dbReference type="Proteomes" id="UP000178599">
    <property type="component" value="Unassembled WGS sequence"/>
</dbReference>
<dbReference type="EMBL" id="MHLE01000012">
    <property type="protein sequence ID" value="OGZ03004.1"/>
    <property type="molecule type" value="Genomic_DNA"/>
</dbReference>
<evidence type="ECO:0000256" key="4">
    <source>
        <dbReference type="SAM" id="Phobius"/>
    </source>
</evidence>
<dbReference type="PANTHER" id="PTHR23531">
    <property type="entry name" value="QUINOLENE RESISTANCE PROTEIN NORA"/>
    <property type="match status" value="1"/>
</dbReference>
<feature type="transmembrane region" description="Helical" evidence="4">
    <location>
        <begin position="34"/>
        <end position="52"/>
    </location>
</feature>
<evidence type="ECO:0000256" key="2">
    <source>
        <dbReference type="ARBA" id="ARBA00022989"/>
    </source>
</evidence>
<gene>
    <name evidence="6" type="ORF">A2390_00085</name>
</gene>
<dbReference type="SUPFAM" id="SSF103473">
    <property type="entry name" value="MFS general substrate transporter"/>
    <property type="match status" value="1"/>
</dbReference>
<feature type="transmembrane region" description="Helical" evidence="4">
    <location>
        <begin position="7"/>
        <end position="28"/>
    </location>
</feature>
<dbReference type="InterPro" id="IPR052714">
    <property type="entry name" value="MFS_Exporter"/>
</dbReference>
<dbReference type="Pfam" id="PF07690">
    <property type="entry name" value="MFS_1"/>
    <property type="match status" value="1"/>
</dbReference>
<protein>
    <recommendedName>
        <fullName evidence="5">Major facilitator superfamily (MFS) profile domain-containing protein</fullName>
    </recommendedName>
</protein>
<evidence type="ECO:0000256" key="3">
    <source>
        <dbReference type="ARBA" id="ARBA00023136"/>
    </source>
</evidence>
<keyword evidence="3 4" id="KW-0472">Membrane</keyword>
<proteinExistence type="predicted"/>
<evidence type="ECO:0000256" key="1">
    <source>
        <dbReference type="ARBA" id="ARBA00022692"/>
    </source>
</evidence>
<feature type="transmembrane region" description="Helical" evidence="4">
    <location>
        <begin position="73"/>
        <end position="91"/>
    </location>
</feature>
<feature type="transmembrane region" description="Helical" evidence="4">
    <location>
        <begin position="132"/>
        <end position="153"/>
    </location>
</feature>
<dbReference type="InterPro" id="IPR011701">
    <property type="entry name" value="MFS"/>
</dbReference>
<evidence type="ECO:0000313" key="6">
    <source>
        <dbReference type="EMBL" id="OGZ03004.1"/>
    </source>
</evidence>
<keyword evidence="1 4" id="KW-0812">Transmembrane</keyword>
<name>A0A1G2CNM3_9BACT</name>
<organism evidence="6 7">
    <name type="scientific">Candidatus Liptonbacteria bacterium RIFOXYB1_FULL_36_10</name>
    <dbReference type="NCBI Taxonomy" id="1798654"/>
    <lineage>
        <taxon>Bacteria</taxon>
        <taxon>Candidatus Liptoniibacteriota</taxon>
    </lineage>
</organism>
<dbReference type="PROSITE" id="PS50850">
    <property type="entry name" value="MFS"/>
    <property type="match status" value="1"/>
</dbReference>
<feature type="domain" description="Major facilitator superfamily (MFS) profile" evidence="5">
    <location>
        <begin position="4"/>
        <end position="190"/>
    </location>
</feature>
<keyword evidence="2 4" id="KW-1133">Transmembrane helix</keyword>